<keyword evidence="3 8" id="KW-0732">Signal</keyword>
<dbReference type="Pfam" id="PF13205">
    <property type="entry name" value="Big_5"/>
    <property type="match status" value="1"/>
</dbReference>
<evidence type="ECO:0000256" key="2">
    <source>
        <dbReference type="ARBA" id="ARBA00022679"/>
    </source>
</evidence>
<dbReference type="RefSeq" id="WP_268008621.1">
    <property type="nucleotide sequence ID" value="NZ_BSUT01000001.1"/>
</dbReference>
<name>A0ABY6ZPH5_9BACL</name>
<gene>
    <name evidence="10" type="ORF">NZD89_26130</name>
</gene>
<evidence type="ECO:0000259" key="9">
    <source>
        <dbReference type="PROSITE" id="PS52029"/>
    </source>
</evidence>
<keyword evidence="2" id="KW-0808">Transferase</keyword>
<dbReference type="InterPro" id="IPR032812">
    <property type="entry name" value="SbsA_Ig"/>
</dbReference>
<protein>
    <submittedName>
        <fullName evidence="10">L,D-transpeptidase</fullName>
    </submittedName>
</protein>
<feature type="active site" description="Nucleophile" evidence="7">
    <location>
        <position position="319"/>
    </location>
</feature>
<comment type="pathway">
    <text evidence="1 7">Cell wall biogenesis; peptidoglycan biosynthesis.</text>
</comment>
<keyword evidence="4 7" id="KW-0133">Cell shape</keyword>
<organism evidence="10 11">
    <name type="scientific">Alicyclobacillus fastidiosus</name>
    <dbReference type="NCBI Taxonomy" id="392011"/>
    <lineage>
        <taxon>Bacteria</taxon>
        <taxon>Bacillati</taxon>
        <taxon>Bacillota</taxon>
        <taxon>Bacilli</taxon>
        <taxon>Bacillales</taxon>
        <taxon>Alicyclobacillaceae</taxon>
        <taxon>Alicyclobacillus</taxon>
    </lineage>
</organism>
<dbReference type="CDD" id="cd16913">
    <property type="entry name" value="YkuD_like"/>
    <property type="match status" value="1"/>
</dbReference>
<evidence type="ECO:0000313" key="10">
    <source>
        <dbReference type="EMBL" id="WAH44746.1"/>
    </source>
</evidence>
<dbReference type="Pfam" id="PF03734">
    <property type="entry name" value="YkuD"/>
    <property type="match status" value="1"/>
</dbReference>
<evidence type="ECO:0000256" key="6">
    <source>
        <dbReference type="ARBA" id="ARBA00023316"/>
    </source>
</evidence>
<dbReference type="SUPFAM" id="SSF141523">
    <property type="entry name" value="L,D-transpeptidase catalytic domain-like"/>
    <property type="match status" value="1"/>
</dbReference>
<dbReference type="InterPro" id="IPR005490">
    <property type="entry name" value="LD_TPept_cat_dom"/>
</dbReference>
<feature type="chain" id="PRO_5045347154" evidence="8">
    <location>
        <begin position="18"/>
        <end position="344"/>
    </location>
</feature>
<dbReference type="Proteomes" id="UP001164761">
    <property type="component" value="Chromosome"/>
</dbReference>
<dbReference type="Gene3D" id="2.40.440.10">
    <property type="entry name" value="L,D-transpeptidase catalytic domain-like"/>
    <property type="match status" value="1"/>
</dbReference>
<sequence length="344" mass="37270">MPVYTKCCLRWFTLVLACCFALTGCSPTKRQPTPQLEYDGVVTSNAAKGVEISFNHPVASVTWVWNGKTHQTLVRKPSNKVWIPASLPQGTAYHIVLRRAQGPGTNPWTKTAAVDGETAPPLTVTTNPGIWQFNVPADGPFTFTFSAPIANQAQLLQDLHFSPPVAGQLDWTSDTTAQFIPAKALSQAETVHMTIDGGIAGPMSTRGQYLANATIERPFIVASDERIVVTETLPERLTLYRNGKPILTSLCNTGVTGAATQPGQYYIHSMVPSATMSGVDPDGETYHIPNVPWVMDLVGNTAIHGYPRASYGYPQSNGCVELPIETAEKLYQLVQIGTSVVIEK</sequence>
<accession>A0ABY6ZPH5</accession>
<feature type="domain" description="L,D-TPase catalytic" evidence="9">
    <location>
        <begin position="226"/>
        <end position="343"/>
    </location>
</feature>
<dbReference type="PANTHER" id="PTHR30582">
    <property type="entry name" value="L,D-TRANSPEPTIDASE"/>
    <property type="match status" value="1"/>
</dbReference>
<evidence type="ECO:0000256" key="1">
    <source>
        <dbReference type="ARBA" id="ARBA00004752"/>
    </source>
</evidence>
<evidence type="ECO:0000313" key="11">
    <source>
        <dbReference type="Proteomes" id="UP001164761"/>
    </source>
</evidence>
<dbReference type="Gene3D" id="2.60.40.3710">
    <property type="match status" value="1"/>
</dbReference>
<keyword evidence="11" id="KW-1185">Reference proteome</keyword>
<evidence type="ECO:0000256" key="3">
    <source>
        <dbReference type="ARBA" id="ARBA00022729"/>
    </source>
</evidence>
<feature type="active site" description="Proton donor/acceptor" evidence="7">
    <location>
        <position position="304"/>
    </location>
</feature>
<dbReference type="EMBL" id="CP104067">
    <property type="protein sequence ID" value="WAH44746.1"/>
    <property type="molecule type" value="Genomic_DNA"/>
</dbReference>
<proteinExistence type="predicted"/>
<evidence type="ECO:0000256" key="5">
    <source>
        <dbReference type="ARBA" id="ARBA00022984"/>
    </source>
</evidence>
<dbReference type="PANTHER" id="PTHR30582:SF2">
    <property type="entry name" value="L,D-TRANSPEPTIDASE YCIB-RELATED"/>
    <property type="match status" value="1"/>
</dbReference>
<reference evidence="10" key="1">
    <citation type="submission" date="2022-08" db="EMBL/GenBank/DDBJ databases">
        <title>Alicyclobacillus fastidiosus DSM 17978, complete genome.</title>
        <authorList>
            <person name="Wang Q."/>
            <person name="Cai R."/>
            <person name="Wang Z."/>
        </authorList>
    </citation>
    <scope>NUCLEOTIDE SEQUENCE</scope>
    <source>
        <strain evidence="10">DSM 17978</strain>
    </source>
</reference>
<dbReference type="InterPro" id="IPR038063">
    <property type="entry name" value="Transpep_catalytic_dom"/>
</dbReference>
<dbReference type="PROSITE" id="PS52029">
    <property type="entry name" value="LD_TPASE"/>
    <property type="match status" value="1"/>
</dbReference>
<evidence type="ECO:0000256" key="7">
    <source>
        <dbReference type="PROSITE-ProRule" id="PRU01373"/>
    </source>
</evidence>
<keyword evidence="5 7" id="KW-0573">Peptidoglycan synthesis</keyword>
<evidence type="ECO:0000256" key="8">
    <source>
        <dbReference type="SAM" id="SignalP"/>
    </source>
</evidence>
<dbReference type="InterPro" id="IPR050979">
    <property type="entry name" value="LD-transpeptidase"/>
</dbReference>
<keyword evidence="6 7" id="KW-0961">Cell wall biogenesis/degradation</keyword>
<feature type="signal peptide" evidence="8">
    <location>
        <begin position="1"/>
        <end position="17"/>
    </location>
</feature>
<evidence type="ECO:0000256" key="4">
    <source>
        <dbReference type="ARBA" id="ARBA00022960"/>
    </source>
</evidence>
<dbReference type="PROSITE" id="PS51257">
    <property type="entry name" value="PROKAR_LIPOPROTEIN"/>
    <property type="match status" value="1"/>
</dbReference>